<keyword evidence="3" id="KW-1185">Reference proteome</keyword>
<dbReference type="InterPro" id="IPR007497">
    <property type="entry name" value="SIMPL/DUF541"/>
</dbReference>
<organism evidence="2 3">
    <name type="scientific">Pseudogulbenkiania subflava DSM 22618</name>
    <dbReference type="NCBI Taxonomy" id="1123014"/>
    <lineage>
        <taxon>Bacteria</taxon>
        <taxon>Pseudomonadati</taxon>
        <taxon>Pseudomonadota</taxon>
        <taxon>Betaproteobacteria</taxon>
        <taxon>Neisseriales</taxon>
        <taxon>Chromobacteriaceae</taxon>
        <taxon>Pseudogulbenkiania</taxon>
    </lineage>
</organism>
<feature type="signal peptide" evidence="1">
    <location>
        <begin position="1"/>
        <end position="23"/>
    </location>
</feature>
<dbReference type="AlphaFoldDB" id="A0A1Y6BE20"/>
<accession>A0A1Y6BE20</accession>
<dbReference type="Pfam" id="PF04402">
    <property type="entry name" value="SIMPL"/>
    <property type="match status" value="1"/>
</dbReference>
<dbReference type="PANTHER" id="PTHR34387">
    <property type="entry name" value="SLR1258 PROTEIN"/>
    <property type="match status" value="1"/>
</dbReference>
<evidence type="ECO:0000313" key="2">
    <source>
        <dbReference type="EMBL" id="SME98728.1"/>
    </source>
</evidence>
<keyword evidence="1" id="KW-0732">Signal</keyword>
<dbReference type="Gene3D" id="3.30.70.2970">
    <property type="entry name" value="Protein of unknown function (DUF541), domain 2"/>
    <property type="match status" value="1"/>
</dbReference>
<proteinExistence type="predicted"/>
<reference evidence="3" key="1">
    <citation type="submission" date="2017-04" db="EMBL/GenBank/DDBJ databases">
        <authorList>
            <person name="Varghese N."/>
            <person name="Submissions S."/>
        </authorList>
    </citation>
    <scope>NUCLEOTIDE SEQUENCE [LARGE SCALE GENOMIC DNA]</scope>
    <source>
        <strain evidence="3">DSM 22618</strain>
    </source>
</reference>
<feature type="chain" id="PRO_5012893187" evidence="1">
    <location>
        <begin position="24"/>
        <end position="235"/>
    </location>
</feature>
<dbReference type="Proteomes" id="UP000192920">
    <property type="component" value="Unassembled WGS sequence"/>
</dbReference>
<sequence length="235" mass="25522">MTRLTTLLSLAAPLFLLAPLAPAAERADPAATVLNLSASAQREIANDQMIATLYVQDRQPQPGVLANRLNQLINRAQSDARGYKNVEVSSGSYNSWPAYNKSGKIDGWQGRAELKLKTRDMAQGSELIAKLQGYMLLEGVQFVVSDDARHTAEKAMIPEAIAALMEQAQIAAKALGKNTLNMHQLTIGNQMPPPVPLLMRSKTLAMAADAEVAPAEWQPGRSQLQLQVNGQLELR</sequence>
<dbReference type="Gene3D" id="3.30.110.170">
    <property type="entry name" value="Protein of unknown function (DUF541), domain 1"/>
    <property type="match status" value="1"/>
</dbReference>
<name>A0A1Y6BE20_9NEIS</name>
<dbReference type="InterPro" id="IPR052022">
    <property type="entry name" value="26kDa_periplasmic_antigen"/>
</dbReference>
<evidence type="ECO:0000256" key="1">
    <source>
        <dbReference type="SAM" id="SignalP"/>
    </source>
</evidence>
<dbReference type="EMBL" id="FXAG01000002">
    <property type="protein sequence ID" value="SME98728.1"/>
    <property type="molecule type" value="Genomic_DNA"/>
</dbReference>
<dbReference type="GO" id="GO:0006974">
    <property type="term" value="P:DNA damage response"/>
    <property type="evidence" value="ECO:0007669"/>
    <property type="project" value="TreeGrafter"/>
</dbReference>
<dbReference type="PANTHER" id="PTHR34387:SF1">
    <property type="entry name" value="PERIPLASMIC IMMUNOGENIC PROTEIN"/>
    <property type="match status" value="1"/>
</dbReference>
<evidence type="ECO:0000313" key="3">
    <source>
        <dbReference type="Proteomes" id="UP000192920"/>
    </source>
</evidence>
<gene>
    <name evidence="2" type="ORF">SAMN02745746_00540</name>
</gene>
<dbReference type="STRING" id="1123014.SAMN02745746_00540"/>
<protein>
    <submittedName>
        <fullName evidence="2">Predicted secreted protein</fullName>
    </submittedName>
</protein>
<dbReference type="RefSeq" id="WP_085274898.1">
    <property type="nucleotide sequence ID" value="NZ_FXAG01000002.1"/>
</dbReference>